<keyword evidence="4" id="KW-0456">Lyase</keyword>
<evidence type="ECO:0000256" key="2">
    <source>
        <dbReference type="ARBA" id="ARBA00022723"/>
    </source>
</evidence>
<protein>
    <recommendedName>
        <fullName evidence="5">CENP-V/GFA domain-containing protein</fullName>
    </recommendedName>
</protein>
<comment type="similarity">
    <text evidence="1">Belongs to the Gfa family.</text>
</comment>
<dbReference type="OrthoDB" id="428768at2759"/>
<dbReference type="PANTHER" id="PTHR33337:SF30">
    <property type="entry name" value="DUF636 DOMAIN PROTEIN (AFU_ORTHOLOGUE AFUA_1G03180)"/>
    <property type="match status" value="1"/>
</dbReference>
<evidence type="ECO:0000256" key="1">
    <source>
        <dbReference type="ARBA" id="ARBA00005495"/>
    </source>
</evidence>
<evidence type="ECO:0000256" key="3">
    <source>
        <dbReference type="ARBA" id="ARBA00022833"/>
    </source>
</evidence>
<dbReference type="Proteomes" id="UP001140453">
    <property type="component" value="Unassembled WGS sequence"/>
</dbReference>
<evidence type="ECO:0000256" key="4">
    <source>
        <dbReference type="ARBA" id="ARBA00023239"/>
    </source>
</evidence>
<name>A0A9W8YJU3_9PEZI</name>
<dbReference type="InterPro" id="IPR011057">
    <property type="entry name" value="Mss4-like_sf"/>
</dbReference>
<keyword evidence="3" id="KW-0862">Zinc</keyword>
<dbReference type="GO" id="GO:0016846">
    <property type="term" value="F:carbon-sulfur lyase activity"/>
    <property type="evidence" value="ECO:0007669"/>
    <property type="project" value="InterPro"/>
</dbReference>
<keyword evidence="7" id="KW-1185">Reference proteome</keyword>
<organism evidence="6 7">
    <name type="scientific">Gnomoniopsis smithogilvyi</name>
    <dbReference type="NCBI Taxonomy" id="1191159"/>
    <lineage>
        <taxon>Eukaryota</taxon>
        <taxon>Fungi</taxon>
        <taxon>Dikarya</taxon>
        <taxon>Ascomycota</taxon>
        <taxon>Pezizomycotina</taxon>
        <taxon>Sordariomycetes</taxon>
        <taxon>Sordariomycetidae</taxon>
        <taxon>Diaporthales</taxon>
        <taxon>Gnomoniaceae</taxon>
        <taxon>Gnomoniopsis</taxon>
    </lineage>
</organism>
<dbReference type="PANTHER" id="PTHR33337">
    <property type="entry name" value="GFA DOMAIN-CONTAINING PROTEIN"/>
    <property type="match status" value="1"/>
</dbReference>
<dbReference type="AlphaFoldDB" id="A0A9W8YJU3"/>
<dbReference type="InterPro" id="IPR006913">
    <property type="entry name" value="CENP-V/GFA"/>
</dbReference>
<feature type="domain" description="CENP-V/GFA" evidence="5">
    <location>
        <begin position="2"/>
        <end position="111"/>
    </location>
</feature>
<comment type="caution">
    <text evidence="6">The sequence shown here is derived from an EMBL/GenBank/DDBJ whole genome shotgun (WGS) entry which is preliminary data.</text>
</comment>
<keyword evidence="2" id="KW-0479">Metal-binding</keyword>
<dbReference type="EMBL" id="JAPEVB010000006">
    <property type="protein sequence ID" value="KAJ4386094.1"/>
    <property type="molecule type" value="Genomic_DNA"/>
</dbReference>
<reference evidence="6" key="1">
    <citation type="submission" date="2022-10" db="EMBL/GenBank/DDBJ databases">
        <title>Tapping the CABI collections for fungal endophytes: first genome assemblies for Collariella, Neodidymelliopsis, Ascochyta clinopodiicola, Didymella pomorum, Didymosphaeria variabile, Neocosmospora piperis and Neocucurbitaria cava.</title>
        <authorList>
            <person name="Hill R."/>
        </authorList>
    </citation>
    <scope>NUCLEOTIDE SEQUENCE</scope>
    <source>
        <strain evidence="6">IMI 355082</strain>
    </source>
</reference>
<evidence type="ECO:0000313" key="7">
    <source>
        <dbReference type="Proteomes" id="UP001140453"/>
    </source>
</evidence>
<evidence type="ECO:0000259" key="5">
    <source>
        <dbReference type="PROSITE" id="PS51891"/>
    </source>
</evidence>
<dbReference type="SUPFAM" id="SSF51316">
    <property type="entry name" value="Mss4-like"/>
    <property type="match status" value="1"/>
</dbReference>
<dbReference type="PROSITE" id="PS51891">
    <property type="entry name" value="CENP_V_GFA"/>
    <property type="match status" value="1"/>
</dbReference>
<proteinExistence type="inferred from homology"/>
<dbReference type="GO" id="GO:0046872">
    <property type="term" value="F:metal ion binding"/>
    <property type="evidence" value="ECO:0007669"/>
    <property type="project" value="UniProtKB-KW"/>
</dbReference>
<gene>
    <name evidence="6" type="ORF">N0V93_008986</name>
</gene>
<dbReference type="Gene3D" id="3.90.1590.10">
    <property type="entry name" value="glutathione-dependent formaldehyde- activating enzyme (gfa)"/>
    <property type="match status" value="1"/>
</dbReference>
<sequence length="162" mass="17262">MVEGGCLCGAIRIKSTGQAIHKALCHCLDCRKITGSTYSTNLVVPTATFTLTKGTPKEYHHTADSGNTVILSFCGDCGSTLWSRSATFGDTTVIKAGTLDEEEMVEGDHHDGGGQQQRQGRLLLLEEEARPLLELFVRGRPSWVAAVKGAVQDEDGAAQKGA</sequence>
<dbReference type="Pfam" id="PF04828">
    <property type="entry name" value="GFA"/>
    <property type="match status" value="1"/>
</dbReference>
<accession>A0A9W8YJU3</accession>
<evidence type="ECO:0000313" key="6">
    <source>
        <dbReference type="EMBL" id="KAJ4386094.1"/>
    </source>
</evidence>